<evidence type="ECO:0000313" key="3">
    <source>
        <dbReference type="Proteomes" id="UP001054889"/>
    </source>
</evidence>
<dbReference type="EMBL" id="BQKI01000095">
    <property type="protein sequence ID" value="GJN37298.1"/>
    <property type="molecule type" value="Genomic_DNA"/>
</dbReference>
<dbReference type="PANTHER" id="PTHR34145:SF52">
    <property type="entry name" value="OS02G0105800 PROTEIN"/>
    <property type="match status" value="1"/>
</dbReference>
<proteinExistence type="predicted"/>
<dbReference type="InterPro" id="IPR053772">
    <property type="entry name" value="At1g61320/At1g61330-like"/>
</dbReference>
<gene>
    <name evidence="2" type="primary">gb26234</name>
    <name evidence="2" type="ORF">PR202_gb26234</name>
</gene>
<evidence type="ECO:0000313" key="2">
    <source>
        <dbReference type="EMBL" id="GJN37298.1"/>
    </source>
</evidence>
<dbReference type="InterPro" id="IPR055357">
    <property type="entry name" value="LRR_At1g61320_AtMIF1"/>
</dbReference>
<dbReference type="Pfam" id="PF23622">
    <property type="entry name" value="LRR_At1g61320_AtMIF1"/>
    <property type="match status" value="1"/>
</dbReference>
<accession>A0AAV5FRC0</accession>
<reference evidence="2" key="1">
    <citation type="journal article" date="2018" name="DNA Res.">
        <title>Multiple hybrid de novo genome assembly of finger millet, an orphan allotetraploid crop.</title>
        <authorList>
            <person name="Hatakeyama M."/>
            <person name="Aluri S."/>
            <person name="Balachadran M.T."/>
            <person name="Sivarajan S.R."/>
            <person name="Patrignani A."/>
            <person name="Gruter S."/>
            <person name="Poveda L."/>
            <person name="Shimizu-Inatsugi R."/>
            <person name="Baeten J."/>
            <person name="Francoijs K.J."/>
            <person name="Nataraja K.N."/>
            <person name="Reddy Y.A.N."/>
            <person name="Phadnis S."/>
            <person name="Ravikumar R.L."/>
            <person name="Schlapbach R."/>
            <person name="Sreeman S.M."/>
            <person name="Shimizu K.K."/>
        </authorList>
    </citation>
    <scope>NUCLEOTIDE SEQUENCE</scope>
</reference>
<reference evidence="2" key="2">
    <citation type="submission" date="2021-12" db="EMBL/GenBank/DDBJ databases">
        <title>Resequencing data analysis of finger millet.</title>
        <authorList>
            <person name="Hatakeyama M."/>
            <person name="Aluri S."/>
            <person name="Balachadran M.T."/>
            <person name="Sivarajan S.R."/>
            <person name="Poveda L."/>
            <person name="Shimizu-Inatsugi R."/>
            <person name="Schlapbach R."/>
            <person name="Sreeman S.M."/>
            <person name="Shimizu K.K."/>
        </authorList>
    </citation>
    <scope>NUCLEOTIDE SEQUENCE</scope>
</reference>
<sequence length="166" mass="18550">MKHLCMDCPGVICYARSELPSLMPNLETLKLSSEYEVLQQNVEYESVIGGPSHLRQLPDHRHECLKSLEIIGFSYAKALIELTCYIIQNAVSLERLTLNTLPDNPRCSGESNKTCWPISKPLLEEAFRTLVAVRTYIEGELPPGAKLTVVEPCSRCHSVDDGASFK</sequence>
<name>A0AAV5FRC0_ELECO</name>
<evidence type="ECO:0000259" key="1">
    <source>
        <dbReference type="Pfam" id="PF23622"/>
    </source>
</evidence>
<feature type="domain" description="At1g61320/AtMIF1 LRR" evidence="1">
    <location>
        <begin position="37"/>
        <end position="154"/>
    </location>
</feature>
<dbReference type="AlphaFoldDB" id="A0AAV5FRC0"/>
<organism evidence="2 3">
    <name type="scientific">Eleusine coracana subsp. coracana</name>
    <dbReference type="NCBI Taxonomy" id="191504"/>
    <lineage>
        <taxon>Eukaryota</taxon>
        <taxon>Viridiplantae</taxon>
        <taxon>Streptophyta</taxon>
        <taxon>Embryophyta</taxon>
        <taxon>Tracheophyta</taxon>
        <taxon>Spermatophyta</taxon>
        <taxon>Magnoliopsida</taxon>
        <taxon>Liliopsida</taxon>
        <taxon>Poales</taxon>
        <taxon>Poaceae</taxon>
        <taxon>PACMAD clade</taxon>
        <taxon>Chloridoideae</taxon>
        <taxon>Cynodonteae</taxon>
        <taxon>Eleusininae</taxon>
        <taxon>Eleusine</taxon>
    </lineage>
</organism>
<dbReference type="PANTHER" id="PTHR34145">
    <property type="entry name" value="OS02G0105600 PROTEIN"/>
    <property type="match status" value="1"/>
</dbReference>
<keyword evidence="3" id="KW-1185">Reference proteome</keyword>
<dbReference type="Proteomes" id="UP001054889">
    <property type="component" value="Unassembled WGS sequence"/>
</dbReference>
<comment type="caution">
    <text evidence="2">The sequence shown here is derived from an EMBL/GenBank/DDBJ whole genome shotgun (WGS) entry which is preliminary data.</text>
</comment>
<protein>
    <recommendedName>
        <fullName evidence="1">At1g61320/AtMIF1 LRR domain-containing protein</fullName>
    </recommendedName>
</protein>